<evidence type="ECO:0000256" key="1">
    <source>
        <dbReference type="SAM" id="MobiDB-lite"/>
    </source>
</evidence>
<evidence type="ECO:0000313" key="3">
    <source>
        <dbReference type="EMBL" id="KAK7252100.1"/>
    </source>
</evidence>
<accession>A0AAN9EAE2</accession>
<organism evidence="3 4">
    <name type="scientific">Crotalaria pallida</name>
    <name type="common">Smooth rattlebox</name>
    <name type="synonym">Crotalaria striata</name>
    <dbReference type="NCBI Taxonomy" id="3830"/>
    <lineage>
        <taxon>Eukaryota</taxon>
        <taxon>Viridiplantae</taxon>
        <taxon>Streptophyta</taxon>
        <taxon>Embryophyta</taxon>
        <taxon>Tracheophyta</taxon>
        <taxon>Spermatophyta</taxon>
        <taxon>Magnoliopsida</taxon>
        <taxon>eudicotyledons</taxon>
        <taxon>Gunneridae</taxon>
        <taxon>Pentapetalae</taxon>
        <taxon>rosids</taxon>
        <taxon>fabids</taxon>
        <taxon>Fabales</taxon>
        <taxon>Fabaceae</taxon>
        <taxon>Papilionoideae</taxon>
        <taxon>50 kb inversion clade</taxon>
        <taxon>genistoids sensu lato</taxon>
        <taxon>core genistoids</taxon>
        <taxon>Crotalarieae</taxon>
        <taxon>Crotalaria</taxon>
    </lineage>
</organism>
<dbReference type="AlphaFoldDB" id="A0AAN9EAE2"/>
<keyword evidence="4" id="KW-1185">Reference proteome</keyword>
<keyword evidence="2" id="KW-0732">Signal</keyword>
<name>A0AAN9EAE2_CROPI</name>
<evidence type="ECO:0000256" key="2">
    <source>
        <dbReference type="SAM" id="SignalP"/>
    </source>
</evidence>
<dbReference type="Proteomes" id="UP001372338">
    <property type="component" value="Unassembled WGS sequence"/>
</dbReference>
<sequence length="116" mass="13074">MAKLSFFFCTLLLMLSFSLFETRPLRNHDPFFSHFQSSSLFLSAVKHHLNPGSEGRILAKVDSKVLNKTPKVSLSIGFRNRNGTRSQYYQSLRVSPGGPDAHHHFETTVSGGHGRR</sequence>
<feature type="region of interest" description="Disordered" evidence="1">
    <location>
        <begin position="95"/>
        <end position="116"/>
    </location>
</feature>
<evidence type="ECO:0000313" key="4">
    <source>
        <dbReference type="Proteomes" id="UP001372338"/>
    </source>
</evidence>
<dbReference type="EMBL" id="JAYWIO010000007">
    <property type="protein sequence ID" value="KAK7252100.1"/>
    <property type="molecule type" value="Genomic_DNA"/>
</dbReference>
<proteinExistence type="predicted"/>
<protein>
    <submittedName>
        <fullName evidence="3">Uncharacterized protein</fullName>
    </submittedName>
</protein>
<feature type="signal peptide" evidence="2">
    <location>
        <begin position="1"/>
        <end position="20"/>
    </location>
</feature>
<comment type="caution">
    <text evidence="3">The sequence shown here is derived from an EMBL/GenBank/DDBJ whole genome shotgun (WGS) entry which is preliminary data.</text>
</comment>
<reference evidence="3 4" key="1">
    <citation type="submission" date="2024-01" db="EMBL/GenBank/DDBJ databases">
        <title>The genomes of 5 underutilized Papilionoideae crops provide insights into root nodulation and disease resistanc.</title>
        <authorList>
            <person name="Yuan L."/>
        </authorList>
    </citation>
    <scope>NUCLEOTIDE SEQUENCE [LARGE SCALE GENOMIC DNA]</scope>
    <source>
        <strain evidence="3">ZHUSHIDOU_FW_LH</strain>
        <tissue evidence="3">Leaf</tissue>
    </source>
</reference>
<feature type="chain" id="PRO_5042963483" evidence="2">
    <location>
        <begin position="21"/>
        <end position="116"/>
    </location>
</feature>
<gene>
    <name evidence="3" type="ORF">RIF29_35824</name>
</gene>